<keyword evidence="3" id="KW-0378">Hydrolase</keyword>
<feature type="binding site" evidence="5">
    <location>
        <position position="236"/>
    </location>
    <ligand>
        <name>Mg(2+)</name>
        <dbReference type="ChEBI" id="CHEBI:18420"/>
        <note>catalytic</note>
    </ligand>
</feature>
<evidence type="ECO:0000256" key="4">
    <source>
        <dbReference type="PIRSR" id="PIRSR640255-1"/>
    </source>
</evidence>
<protein>
    <submittedName>
        <fullName evidence="9">Uncharacterized protein LOC115630749</fullName>
    </submittedName>
</protein>
<keyword evidence="5" id="KW-0479">Metal-binding</keyword>
<evidence type="ECO:0000256" key="1">
    <source>
        <dbReference type="ARBA" id="ARBA00010052"/>
    </source>
</evidence>
<feature type="domain" description="DNA/RNA non-specific endonuclease/pyrophosphatase/phosphodiesterase" evidence="7">
    <location>
        <begin position="124"/>
        <end position="354"/>
    </location>
</feature>
<dbReference type="SUPFAM" id="SSF54060">
    <property type="entry name" value="His-Me finger endonucleases"/>
    <property type="match status" value="1"/>
</dbReference>
<evidence type="ECO:0000313" key="9">
    <source>
        <dbReference type="RefSeq" id="XP_030383264.1"/>
    </source>
</evidence>
<dbReference type="SMART" id="SM00892">
    <property type="entry name" value="Endonuclease_NS"/>
    <property type="match status" value="1"/>
</dbReference>
<evidence type="ECO:0000256" key="2">
    <source>
        <dbReference type="ARBA" id="ARBA00022722"/>
    </source>
</evidence>
<dbReference type="GO" id="GO:0046872">
    <property type="term" value="F:metal ion binding"/>
    <property type="evidence" value="ECO:0007669"/>
    <property type="project" value="UniProtKB-KW"/>
</dbReference>
<comment type="similarity">
    <text evidence="1">Belongs to the DNA/RNA non-specific endonuclease family.</text>
</comment>
<keyword evidence="2" id="KW-0540">Nuclease</keyword>
<evidence type="ECO:0000256" key="6">
    <source>
        <dbReference type="SAM" id="SignalP"/>
    </source>
</evidence>
<dbReference type="Proteomes" id="UP000504634">
    <property type="component" value="Unplaced"/>
</dbReference>
<dbReference type="InterPro" id="IPR001604">
    <property type="entry name" value="Endo_G_ENPP1-like_dom"/>
</dbReference>
<dbReference type="GO" id="GO:0006309">
    <property type="term" value="P:apoptotic DNA fragmentation"/>
    <property type="evidence" value="ECO:0007669"/>
    <property type="project" value="TreeGrafter"/>
</dbReference>
<keyword evidence="3" id="KW-0255">Endonuclease</keyword>
<accession>A0A6J2U4H3</accession>
<proteinExistence type="inferred from homology"/>
<evidence type="ECO:0000256" key="5">
    <source>
        <dbReference type="PIRSR" id="PIRSR640255-2"/>
    </source>
</evidence>
<dbReference type="PANTHER" id="PTHR13966">
    <property type="entry name" value="ENDONUCLEASE RELATED"/>
    <property type="match status" value="1"/>
</dbReference>
<gene>
    <name evidence="9" type="primary">LOC115630749</name>
</gene>
<dbReference type="Gene3D" id="3.40.570.10">
    <property type="entry name" value="Extracellular Endonuclease, subunit A"/>
    <property type="match status" value="1"/>
</dbReference>
<dbReference type="Pfam" id="PF01223">
    <property type="entry name" value="Endonuclease_NS"/>
    <property type="match status" value="1"/>
</dbReference>
<keyword evidence="8" id="KW-1185">Reference proteome</keyword>
<feature type="chain" id="PRO_5027093173" evidence="6">
    <location>
        <begin position="25"/>
        <end position="358"/>
    </location>
</feature>
<evidence type="ECO:0000256" key="3">
    <source>
        <dbReference type="ARBA" id="ARBA00022759"/>
    </source>
</evidence>
<organism evidence="8 9">
    <name type="scientific">Drosophila lebanonensis</name>
    <name type="common">Fruit fly</name>
    <name type="synonym">Scaptodrosophila lebanonensis</name>
    <dbReference type="NCBI Taxonomy" id="7225"/>
    <lineage>
        <taxon>Eukaryota</taxon>
        <taxon>Metazoa</taxon>
        <taxon>Ecdysozoa</taxon>
        <taxon>Arthropoda</taxon>
        <taxon>Hexapoda</taxon>
        <taxon>Insecta</taxon>
        <taxon>Pterygota</taxon>
        <taxon>Neoptera</taxon>
        <taxon>Endopterygota</taxon>
        <taxon>Diptera</taxon>
        <taxon>Brachycera</taxon>
        <taxon>Muscomorpha</taxon>
        <taxon>Ephydroidea</taxon>
        <taxon>Drosophilidae</taxon>
        <taxon>Scaptodrosophila</taxon>
    </lineage>
</organism>
<sequence>MLRKFGFLLLILAINPGGWTGVRAQRRCMIARNVVQNARRIFLLRNAQNQWSLKRTDSSAVGEVLRLYCNATTITPSTCQPNGAFRPPIATACPRPPFPSAIPIVDRRCRGTAYQVGHRLFGAMHELYRSCYDRRQMRVMYVDHRVFGKSFIPQRPCVAWSADGVITPGQERAFLRGNIYATFQNLFGVRNRYISNNQVTVINRGHLAAAGDFFFGDQMCGTFKYVNAVPQFASINDGNWEAIERWIRSRLPVNSFYNVRTGAVGVLRLADERSNPPRMRDVFLGNRRFPVPLWMYKSIRNAQNQPLGVFLTLNNIYARAMPAPPAFCRRVNCPLQLNNVVSRGFTMCCNPATFNPPH</sequence>
<name>A0A6J2U4H3_DROLE</name>
<dbReference type="GO" id="GO:0004521">
    <property type="term" value="F:RNA endonuclease activity"/>
    <property type="evidence" value="ECO:0007669"/>
    <property type="project" value="TreeGrafter"/>
</dbReference>
<feature type="signal peptide" evidence="6">
    <location>
        <begin position="1"/>
        <end position="24"/>
    </location>
</feature>
<dbReference type="RefSeq" id="XP_030383264.1">
    <property type="nucleotide sequence ID" value="XM_030527404.1"/>
</dbReference>
<dbReference type="InterPro" id="IPR040255">
    <property type="entry name" value="Non-specific_endonuclease"/>
</dbReference>
<evidence type="ECO:0000259" key="7">
    <source>
        <dbReference type="SMART" id="SM00892"/>
    </source>
</evidence>
<feature type="active site" description="Proton acceptor" evidence="4">
    <location>
        <position position="206"/>
    </location>
</feature>
<dbReference type="GO" id="GO:0005634">
    <property type="term" value="C:nucleus"/>
    <property type="evidence" value="ECO:0007669"/>
    <property type="project" value="TreeGrafter"/>
</dbReference>
<dbReference type="GO" id="GO:0003676">
    <property type="term" value="F:nucleic acid binding"/>
    <property type="evidence" value="ECO:0007669"/>
    <property type="project" value="InterPro"/>
</dbReference>
<dbReference type="AlphaFoldDB" id="A0A6J2U4H3"/>
<dbReference type="GO" id="GO:0000014">
    <property type="term" value="F:single-stranded DNA endodeoxyribonuclease activity"/>
    <property type="evidence" value="ECO:0007669"/>
    <property type="project" value="TreeGrafter"/>
</dbReference>
<dbReference type="PANTHER" id="PTHR13966:SF17">
    <property type="entry name" value="ENDONUCLEASE-RELATED"/>
    <property type="match status" value="1"/>
</dbReference>
<dbReference type="GO" id="GO:0005743">
    <property type="term" value="C:mitochondrial inner membrane"/>
    <property type="evidence" value="ECO:0007669"/>
    <property type="project" value="TreeGrafter"/>
</dbReference>
<keyword evidence="6" id="KW-0732">Signal</keyword>
<dbReference type="InterPro" id="IPR044925">
    <property type="entry name" value="His-Me_finger_sf"/>
</dbReference>
<dbReference type="InterPro" id="IPR044929">
    <property type="entry name" value="DNA/RNA_non-sp_Endonuclease_sf"/>
</dbReference>
<reference evidence="9" key="1">
    <citation type="submission" date="2025-08" db="UniProtKB">
        <authorList>
            <consortium name="RefSeq"/>
        </authorList>
    </citation>
    <scope>IDENTIFICATION</scope>
    <source>
        <strain evidence="9">11010-0011.00</strain>
        <tissue evidence="9">Whole body</tissue>
    </source>
</reference>
<dbReference type="GeneID" id="115630749"/>
<dbReference type="OrthoDB" id="8194122at2759"/>
<evidence type="ECO:0000313" key="8">
    <source>
        <dbReference type="Proteomes" id="UP000504634"/>
    </source>
</evidence>